<comment type="caution">
    <text evidence="1">The sequence shown here is derived from an EMBL/GenBank/DDBJ whole genome shotgun (WGS) entry which is preliminary data.</text>
</comment>
<reference evidence="1 2" key="1">
    <citation type="submission" date="2018-09" db="EMBL/GenBank/DDBJ databases">
        <title>Metagenome Assembled Genomes from an Advanced Water Purification Facility.</title>
        <authorList>
            <person name="Stamps B.W."/>
            <person name="Spear J.R."/>
        </authorList>
    </citation>
    <scope>NUCLEOTIDE SEQUENCE [LARGE SCALE GENOMIC DNA]</scope>
    <source>
        <strain evidence="1">Bin_27_1</strain>
    </source>
</reference>
<sequence>PAHPDFSRVRVGAPEAVVWDRRLFG</sequence>
<accession>A0A5C7S8W3</accession>
<dbReference type="Proteomes" id="UP000321192">
    <property type="component" value="Unassembled WGS sequence"/>
</dbReference>
<dbReference type="AlphaFoldDB" id="A0A5C7S8W3"/>
<evidence type="ECO:0000313" key="1">
    <source>
        <dbReference type="EMBL" id="TXH79802.1"/>
    </source>
</evidence>
<proteinExistence type="predicted"/>
<dbReference type="EMBL" id="SSFD01000333">
    <property type="protein sequence ID" value="TXH79802.1"/>
    <property type="molecule type" value="Genomic_DNA"/>
</dbReference>
<evidence type="ECO:0000313" key="2">
    <source>
        <dbReference type="Proteomes" id="UP000321192"/>
    </source>
</evidence>
<feature type="non-terminal residue" evidence="1">
    <location>
        <position position="1"/>
    </location>
</feature>
<organism evidence="1 2">
    <name type="scientific">Thauera aminoaromatica</name>
    <dbReference type="NCBI Taxonomy" id="164330"/>
    <lineage>
        <taxon>Bacteria</taxon>
        <taxon>Pseudomonadati</taxon>
        <taxon>Pseudomonadota</taxon>
        <taxon>Betaproteobacteria</taxon>
        <taxon>Rhodocyclales</taxon>
        <taxon>Zoogloeaceae</taxon>
        <taxon>Thauera</taxon>
    </lineage>
</organism>
<name>A0A5C7S8W3_THASP</name>
<gene>
    <name evidence="1" type="ORF">E6Q80_19705</name>
</gene>
<protein>
    <submittedName>
        <fullName evidence="1">RES domain-containing protein</fullName>
    </submittedName>
</protein>